<evidence type="ECO:0000313" key="10">
    <source>
        <dbReference type="Proteomes" id="UP000008143"/>
    </source>
</evidence>
<feature type="region of interest" description="Disordered" evidence="8">
    <location>
        <begin position="315"/>
        <end position="334"/>
    </location>
</feature>
<accession>A0A803KEJ3</accession>
<dbReference type="InterPro" id="IPR050999">
    <property type="entry name" value="ADP-ribosyltransferase_ARG"/>
</dbReference>
<dbReference type="GeneID" id="116408937"/>
<dbReference type="GO" id="GO:0016779">
    <property type="term" value="F:nucleotidyltransferase activity"/>
    <property type="evidence" value="ECO:0007669"/>
    <property type="project" value="UniProtKB-KW"/>
</dbReference>
<keyword evidence="7" id="KW-0520">NAD</keyword>
<dbReference type="PRINTS" id="PR00970">
    <property type="entry name" value="RIBTRNSFRASE"/>
</dbReference>
<evidence type="ECO:0000256" key="8">
    <source>
        <dbReference type="SAM" id="MobiDB-lite"/>
    </source>
</evidence>
<dbReference type="InterPro" id="IPR000768">
    <property type="entry name" value="ART"/>
</dbReference>
<comment type="similarity">
    <text evidence="1 7">Belongs to the Arg-specific ADP-ribosyltransferase family.</text>
</comment>
<keyword evidence="2 7" id="KW-0328">Glycosyltransferase</keyword>
<name>A0A803KEJ3_XENTR</name>
<protein>
    <recommendedName>
        <fullName evidence="7">NAD(P)(+)--arginine ADP-ribosyltransferase</fullName>
        <ecNumber evidence="7">2.4.2.31</ecNumber>
    </recommendedName>
    <alternativeName>
        <fullName evidence="7">Mono(ADP-ribosyl)transferase</fullName>
    </alternativeName>
</protein>
<dbReference type="Gene3D" id="3.90.176.10">
    <property type="entry name" value="Toxin ADP-ribosyltransferase, Chain A, domain 1"/>
    <property type="match status" value="1"/>
</dbReference>
<keyword evidence="10" id="KW-1185">Reference proteome</keyword>
<reference evidence="11" key="3">
    <citation type="submission" date="2025-04" db="UniProtKB">
        <authorList>
            <consortium name="RefSeq"/>
        </authorList>
    </citation>
    <scope>IDENTIFICATION</scope>
    <source>
        <strain evidence="11">Nigerian</strain>
        <tissue evidence="11">Liver and blood</tissue>
    </source>
</reference>
<dbReference type="AlphaFoldDB" id="A0A803KEJ3"/>
<sequence length="356" mass="40022">MGELHIVGPQSSTESPVGNCPLGGRSFSYSYLFALFHSVLGFHCYQIPNNHWPTRMDHLRRMWPIICLLNLPITAQAEWEEPRDPAGEAFDDQYLGCRTQMDLLMDEILEAEKSENKLLRRAWREAENVWNQQKKRKVLLDLPDGFRDSHGVALVAYSGFIKTYFNAAVSSAGESHQFYMERFRYKSLHFYLTVAVQLLSGGCKRVRTVFSGTDSAHSAPNATAQCARFGHFLSGYTERQQAAAFATGTVFTIRSCYGVQLERFSQFPQEGEVLVPGYELFRVSQSKEPNEFTFTSSRRTFSNFNCALIGDRKSPLNPPEQCSSSSSSSISSGTTGRILRATTTLLILSLCAVPWV</sequence>
<dbReference type="SUPFAM" id="SSF56399">
    <property type="entry name" value="ADP-ribosylation"/>
    <property type="match status" value="1"/>
</dbReference>
<dbReference type="GO" id="GO:0003950">
    <property type="term" value="F:NAD+ poly-ADP-ribosyltransferase activity"/>
    <property type="evidence" value="ECO:0000318"/>
    <property type="project" value="GO_Central"/>
</dbReference>
<keyword evidence="5 7" id="KW-0521">NADP</keyword>
<evidence type="ECO:0000256" key="6">
    <source>
        <dbReference type="ARBA" id="ARBA00047597"/>
    </source>
</evidence>
<proteinExistence type="inferred from homology"/>
<dbReference type="GO" id="GO:0106274">
    <property type="term" value="F:NAD+-protein-arginine ADP-ribosyltransferase activity"/>
    <property type="evidence" value="ECO:0007669"/>
    <property type="project" value="UniProtKB-EC"/>
</dbReference>
<dbReference type="Pfam" id="PF01129">
    <property type="entry name" value="ART"/>
    <property type="match status" value="1"/>
</dbReference>
<dbReference type="EC" id="2.4.2.31" evidence="7"/>
<evidence type="ECO:0000313" key="12">
    <source>
        <dbReference type="Xenbase" id="XB-GENE-29094871"/>
    </source>
</evidence>
<dbReference type="Proteomes" id="UP000008143">
    <property type="component" value="Chromosome 2"/>
</dbReference>
<dbReference type="OrthoDB" id="423533at2759"/>
<evidence type="ECO:0000313" key="9">
    <source>
        <dbReference type="Ensembl" id="ENSXETP00000118675"/>
    </source>
</evidence>
<dbReference type="PROSITE" id="PS01291">
    <property type="entry name" value="ART"/>
    <property type="match status" value="1"/>
</dbReference>
<dbReference type="Xenbase" id="XB-GENE-29094871">
    <property type="gene designation" value="LOC116408937"/>
</dbReference>
<keyword evidence="4" id="KW-0548">Nucleotidyltransferase</keyword>
<comment type="catalytic activity">
    <reaction evidence="6 7">
        <text>L-arginyl-[protein] + NAD(+) = N(omega)-(ADP-D-ribosyl)-L-arginyl-[protein] + nicotinamide + H(+)</text>
        <dbReference type="Rhea" id="RHEA:19149"/>
        <dbReference type="Rhea" id="RHEA-COMP:10532"/>
        <dbReference type="Rhea" id="RHEA-COMP:15087"/>
        <dbReference type="ChEBI" id="CHEBI:15378"/>
        <dbReference type="ChEBI" id="CHEBI:17154"/>
        <dbReference type="ChEBI" id="CHEBI:29965"/>
        <dbReference type="ChEBI" id="CHEBI:57540"/>
        <dbReference type="ChEBI" id="CHEBI:142554"/>
        <dbReference type="EC" id="2.4.2.31"/>
    </reaction>
</comment>
<evidence type="ECO:0000256" key="4">
    <source>
        <dbReference type="ARBA" id="ARBA00022695"/>
    </source>
</evidence>
<dbReference type="KEGG" id="xtr:116408937"/>
<dbReference type="AGR" id="Xenbase:XB-GENE-29094871"/>
<dbReference type="OMA" id="MERFRYK"/>
<evidence type="ECO:0000256" key="5">
    <source>
        <dbReference type="ARBA" id="ARBA00022857"/>
    </source>
</evidence>
<dbReference type="RefSeq" id="XP_031753299.1">
    <property type="nucleotide sequence ID" value="XM_031897439.1"/>
</dbReference>
<evidence type="ECO:0000256" key="2">
    <source>
        <dbReference type="ARBA" id="ARBA00022676"/>
    </source>
</evidence>
<dbReference type="GeneTree" id="ENSGT01030000234601"/>
<dbReference type="PANTHER" id="PTHR10339">
    <property type="entry name" value="ADP-RIBOSYLTRANSFERASE"/>
    <property type="match status" value="1"/>
</dbReference>
<dbReference type="PANTHER" id="PTHR10339:SF31">
    <property type="entry name" value="NAD(P)(+)--ARGININE ADP-RIBOSYLTRANSFERASE"/>
    <property type="match status" value="1"/>
</dbReference>
<reference evidence="9" key="1">
    <citation type="journal article" date="2010" name="Science">
        <title>The genome of the Western clawed frog Xenopus tropicalis.</title>
        <authorList>
            <person name="Hellsten U."/>
            <person name="Harland R.M."/>
            <person name="Gilchrist M.J."/>
            <person name="Hendrix D."/>
            <person name="Jurka J."/>
            <person name="Kapitonov V."/>
            <person name="Ovcharenko I."/>
            <person name="Putnam N.H."/>
            <person name="Shu S."/>
            <person name="Taher L."/>
            <person name="Blitz I.L."/>
            <person name="Blumberg B."/>
            <person name="Dichmann D.S."/>
            <person name="Dubchak I."/>
            <person name="Amaya E."/>
            <person name="Detter J.C."/>
            <person name="Fletcher R."/>
            <person name="Gerhard D.S."/>
            <person name="Goodstein D."/>
            <person name="Graves T."/>
            <person name="Grigoriev I.V."/>
            <person name="Grimwood J."/>
            <person name="Kawashima T."/>
            <person name="Lindquist E."/>
            <person name="Lucas S.M."/>
            <person name="Mead P.E."/>
            <person name="Mitros T."/>
            <person name="Ogino H."/>
            <person name="Ohta Y."/>
            <person name="Poliakov A.V."/>
            <person name="Pollet N."/>
            <person name="Robert J."/>
            <person name="Salamov A."/>
            <person name="Sater A.K."/>
            <person name="Schmutz J."/>
            <person name="Terry A."/>
            <person name="Vize P.D."/>
            <person name="Warren W.C."/>
            <person name="Wells D."/>
            <person name="Wills A."/>
            <person name="Wilson R.K."/>
            <person name="Zimmerman L.B."/>
            <person name="Zorn A.M."/>
            <person name="Grainger R."/>
            <person name="Grammer T."/>
            <person name="Khokha M.K."/>
            <person name="Richardson P.M."/>
            <person name="Rokhsar D.S."/>
        </authorList>
    </citation>
    <scope>NUCLEOTIDE SEQUENCE [LARGE SCALE GENOMIC DNA]</scope>
    <source>
        <strain evidence="9">Nigerian</strain>
    </source>
</reference>
<gene>
    <name evidence="9 11 12" type="primary">LOC116408937</name>
</gene>
<reference evidence="9" key="2">
    <citation type="submission" date="2021-03" db="UniProtKB">
        <authorList>
            <consortium name="Ensembl"/>
        </authorList>
    </citation>
    <scope>IDENTIFICATION</scope>
</reference>
<evidence type="ECO:0000256" key="7">
    <source>
        <dbReference type="RuleBase" id="RU361228"/>
    </source>
</evidence>
<feature type="compositionally biased region" description="Low complexity" evidence="8">
    <location>
        <begin position="323"/>
        <end position="334"/>
    </location>
</feature>
<dbReference type="PROSITE" id="PS51996">
    <property type="entry name" value="TR_MART"/>
    <property type="match status" value="1"/>
</dbReference>
<evidence type="ECO:0000313" key="11">
    <source>
        <dbReference type="RefSeq" id="XP_031753299.1"/>
    </source>
</evidence>
<evidence type="ECO:0000256" key="1">
    <source>
        <dbReference type="ARBA" id="ARBA00009558"/>
    </source>
</evidence>
<dbReference type="Ensembl" id="ENSXETT00000110374">
    <property type="protein sequence ID" value="ENSXETP00000118675"/>
    <property type="gene ID" value="ENSXETG00000041415"/>
</dbReference>
<evidence type="ECO:0000256" key="3">
    <source>
        <dbReference type="ARBA" id="ARBA00022679"/>
    </source>
</evidence>
<organism evidence="9">
    <name type="scientific">Xenopus tropicalis</name>
    <name type="common">Western clawed frog</name>
    <name type="synonym">Silurana tropicalis</name>
    <dbReference type="NCBI Taxonomy" id="8364"/>
    <lineage>
        <taxon>Eukaryota</taxon>
        <taxon>Metazoa</taxon>
        <taxon>Chordata</taxon>
        <taxon>Craniata</taxon>
        <taxon>Vertebrata</taxon>
        <taxon>Euteleostomi</taxon>
        <taxon>Amphibia</taxon>
        <taxon>Batrachia</taxon>
        <taxon>Anura</taxon>
        <taxon>Pipoidea</taxon>
        <taxon>Pipidae</taxon>
        <taxon>Xenopodinae</taxon>
        <taxon>Xenopus</taxon>
        <taxon>Silurana</taxon>
    </lineage>
</organism>
<dbReference type="FunFam" id="3.90.176.10:FF:000003">
    <property type="entry name" value="NAD(P)(+)--arginine ADP-ribosyltransferase"/>
    <property type="match status" value="1"/>
</dbReference>
<keyword evidence="3 7" id="KW-0808">Transferase</keyword>